<proteinExistence type="predicted"/>
<name>A0ABX3GQ72_9BACL</name>
<sequence length="82" mass="9613">MSKDGRIPDDEAYENSLAWLVEKAKLLDDPLTLAAEERHKLQRTYDFVEQRIHEYKRGQMLLTDPGRLKLYKAAGVAYQEFK</sequence>
<keyword evidence="2" id="KW-1185">Reference proteome</keyword>
<accession>A0ABX3GQ72</accession>
<evidence type="ECO:0000313" key="1">
    <source>
        <dbReference type="EMBL" id="OMD34625.1"/>
    </source>
</evidence>
<reference evidence="1 2" key="1">
    <citation type="submission" date="2016-11" db="EMBL/GenBank/DDBJ databases">
        <title>Paenibacillus species isolates.</title>
        <authorList>
            <person name="Beno S.M."/>
        </authorList>
    </citation>
    <scope>NUCLEOTIDE SEQUENCE [LARGE SCALE GENOMIC DNA]</scope>
    <source>
        <strain evidence="1 2">FSL H7-0433</strain>
    </source>
</reference>
<gene>
    <name evidence="1" type="ORF">BSO21_10690</name>
</gene>
<comment type="caution">
    <text evidence="1">The sequence shown here is derived from an EMBL/GenBank/DDBJ whole genome shotgun (WGS) entry which is preliminary data.</text>
</comment>
<evidence type="ECO:0000313" key="2">
    <source>
        <dbReference type="Proteomes" id="UP000187158"/>
    </source>
</evidence>
<organism evidence="1 2">
    <name type="scientific">Paenibacillus odorifer</name>
    <dbReference type="NCBI Taxonomy" id="189426"/>
    <lineage>
        <taxon>Bacteria</taxon>
        <taxon>Bacillati</taxon>
        <taxon>Bacillota</taxon>
        <taxon>Bacilli</taxon>
        <taxon>Bacillales</taxon>
        <taxon>Paenibacillaceae</taxon>
        <taxon>Paenibacillus</taxon>
    </lineage>
</organism>
<dbReference type="Proteomes" id="UP000187158">
    <property type="component" value="Unassembled WGS sequence"/>
</dbReference>
<protein>
    <submittedName>
        <fullName evidence="1">Uncharacterized protein</fullName>
    </submittedName>
</protein>
<dbReference type="EMBL" id="MPVP01000050">
    <property type="protein sequence ID" value="OMD34625.1"/>
    <property type="molecule type" value="Genomic_DNA"/>
</dbReference>
<dbReference type="RefSeq" id="WP_076218634.1">
    <property type="nucleotide sequence ID" value="NZ_MPVP01000050.1"/>
</dbReference>